<proteinExistence type="predicted"/>
<gene>
    <name evidence="7" type="primary">pdxY</name>
    <name evidence="7" type="ORF">NTH_01891</name>
</gene>
<protein>
    <recommendedName>
        <fullName evidence="1">pyridoxal kinase</fullName>
        <ecNumber evidence="1">2.7.1.35</ecNumber>
    </recommendedName>
</protein>
<accession>A0ABY5MNL1</accession>
<dbReference type="Proteomes" id="UP001342418">
    <property type="component" value="Chromosome"/>
</dbReference>
<keyword evidence="4 7" id="KW-0418">Kinase</keyword>
<dbReference type="Gene3D" id="3.40.1190.20">
    <property type="match status" value="1"/>
</dbReference>
<sequence>MMDGKAVIVISSHVARGAVGNRTIVFALESCGHPVWAVPTIALPWHPGHGPATRIVPPAEEFSAFMGDLERAPWLGQVGAVTSGYLGEASQADAVVSLVAAVKKANPRAFYVCDPVMGDAEGQYVAESTAAAVRDRLMPIADLATPNRFELSWMTGRKLDSIAAIRAAASDAKPPAMLVTSAPGEAAGSIGNLLMSAGSALLAEHPAVDNPPKGTGDLVAALYVSRLLKGDGAEDALRYATSGVFQAVERACARGADELTLAADIDCMIRPATQVTLRRLQAGIAAAG</sequence>
<dbReference type="InterPro" id="IPR013749">
    <property type="entry name" value="PM/HMP-P_kinase-1"/>
</dbReference>
<evidence type="ECO:0000256" key="5">
    <source>
        <dbReference type="ARBA" id="ARBA00022840"/>
    </source>
</evidence>
<dbReference type="GO" id="GO:0008478">
    <property type="term" value="F:pyridoxal kinase activity"/>
    <property type="evidence" value="ECO:0007669"/>
    <property type="project" value="UniProtKB-EC"/>
</dbReference>
<name>A0ABY5MNL1_9HYPH</name>
<dbReference type="NCBIfam" id="NF004398">
    <property type="entry name" value="PRK05756.1"/>
    <property type="match status" value="1"/>
</dbReference>
<keyword evidence="5" id="KW-0067">ATP-binding</keyword>
<dbReference type="PANTHER" id="PTHR10534:SF2">
    <property type="entry name" value="PYRIDOXAL KINASE"/>
    <property type="match status" value="1"/>
</dbReference>
<evidence type="ECO:0000256" key="2">
    <source>
        <dbReference type="ARBA" id="ARBA00022679"/>
    </source>
</evidence>
<dbReference type="NCBIfam" id="TIGR00687">
    <property type="entry name" value="pyridox_kin"/>
    <property type="match status" value="1"/>
</dbReference>
<evidence type="ECO:0000256" key="4">
    <source>
        <dbReference type="ARBA" id="ARBA00022777"/>
    </source>
</evidence>
<dbReference type="SUPFAM" id="SSF53613">
    <property type="entry name" value="Ribokinase-like"/>
    <property type="match status" value="1"/>
</dbReference>
<feature type="domain" description="Pyridoxamine kinase/Phosphomethylpyrimidine kinase" evidence="6">
    <location>
        <begin position="78"/>
        <end position="256"/>
    </location>
</feature>
<evidence type="ECO:0000256" key="3">
    <source>
        <dbReference type="ARBA" id="ARBA00022741"/>
    </source>
</evidence>
<organism evidence="7 8">
    <name type="scientific">Nitratireductor thuwali</name>
    <dbReference type="NCBI Taxonomy" id="2267699"/>
    <lineage>
        <taxon>Bacteria</taxon>
        <taxon>Pseudomonadati</taxon>
        <taxon>Pseudomonadota</taxon>
        <taxon>Alphaproteobacteria</taxon>
        <taxon>Hyphomicrobiales</taxon>
        <taxon>Phyllobacteriaceae</taxon>
        <taxon>Nitratireductor</taxon>
    </lineage>
</organism>
<dbReference type="InterPro" id="IPR029056">
    <property type="entry name" value="Ribokinase-like"/>
</dbReference>
<keyword evidence="8" id="KW-1185">Reference proteome</keyword>
<keyword evidence="3" id="KW-0547">Nucleotide-binding</keyword>
<dbReference type="EMBL" id="CP030941">
    <property type="protein sequence ID" value="UUP17426.1"/>
    <property type="molecule type" value="Genomic_DNA"/>
</dbReference>
<reference evidence="7 8" key="1">
    <citation type="submission" date="2018-07" db="EMBL/GenBank/DDBJ databases">
        <title>Genome sequence of Nitratireductor thuwali#1536.</title>
        <authorList>
            <person name="Michoud G."/>
            <person name="Merlino G."/>
            <person name="Sefrji F.O."/>
            <person name="Daffonchio D."/>
        </authorList>
    </citation>
    <scope>NUCLEOTIDE SEQUENCE [LARGE SCALE GENOMIC DNA]</scope>
    <source>
        <strain evidence="8">Nit1536</strain>
    </source>
</reference>
<evidence type="ECO:0000259" key="6">
    <source>
        <dbReference type="Pfam" id="PF08543"/>
    </source>
</evidence>
<dbReference type="PANTHER" id="PTHR10534">
    <property type="entry name" value="PYRIDOXAL KINASE"/>
    <property type="match status" value="1"/>
</dbReference>
<dbReference type="InterPro" id="IPR004625">
    <property type="entry name" value="PyrdxlKinase"/>
</dbReference>
<keyword evidence="2 7" id="KW-0808">Transferase</keyword>
<evidence type="ECO:0000256" key="1">
    <source>
        <dbReference type="ARBA" id="ARBA00012104"/>
    </source>
</evidence>
<dbReference type="Pfam" id="PF08543">
    <property type="entry name" value="Phos_pyr_kin"/>
    <property type="match status" value="1"/>
</dbReference>
<dbReference type="RefSeq" id="WP_338529760.1">
    <property type="nucleotide sequence ID" value="NZ_CP030941.1"/>
</dbReference>
<evidence type="ECO:0000313" key="7">
    <source>
        <dbReference type="EMBL" id="UUP17426.1"/>
    </source>
</evidence>
<evidence type="ECO:0000313" key="8">
    <source>
        <dbReference type="Proteomes" id="UP001342418"/>
    </source>
</evidence>
<dbReference type="EC" id="2.7.1.35" evidence="1"/>
<dbReference type="CDD" id="cd01173">
    <property type="entry name" value="pyridoxal_pyridoxamine_kinase"/>
    <property type="match status" value="1"/>
</dbReference>